<dbReference type="SMART" id="SM00060">
    <property type="entry name" value="FN3"/>
    <property type="match status" value="3"/>
</dbReference>
<dbReference type="OrthoDB" id="9985779at2759"/>
<dbReference type="InterPro" id="IPR003961">
    <property type="entry name" value="FN3_dom"/>
</dbReference>
<dbReference type="CDD" id="cd00199">
    <property type="entry name" value="WAP"/>
    <property type="match status" value="1"/>
</dbReference>
<gene>
    <name evidence="4" type="ORF">LSTR_LSTR001728</name>
</gene>
<keyword evidence="5" id="KW-1185">Reference proteome</keyword>
<dbReference type="EMBL" id="QKKF02012754">
    <property type="protein sequence ID" value="RZF43467.1"/>
    <property type="molecule type" value="Genomic_DNA"/>
</dbReference>
<evidence type="ECO:0000259" key="3">
    <source>
        <dbReference type="PROSITE" id="PS51390"/>
    </source>
</evidence>
<dbReference type="InterPro" id="IPR036116">
    <property type="entry name" value="FN3_sf"/>
</dbReference>
<dbReference type="Pfam" id="PF00095">
    <property type="entry name" value="WAP"/>
    <property type="match status" value="1"/>
</dbReference>
<evidence type="ECO:0000313" key="4">
    <source>
        <dbReference type="EMBL" id="RZF43467.1"/>
    </source>
</evidence>
<dbReference type="PROSITE" id="PS50853">
    <property type="entry name" value="FN3"/>
    <property type="match status" value="3"/>
</dbReference>
<feature type="domain" description="Fibronectin type-III" evidence="2">
    <location>
        <begin position="139"/>
        <end position="249"/>
    </location>
</feature>
<dbReference type="Proteomes" id="UP000291343">
    <property type="component" value="Unassembled WGS sequence"/>
</dbReference>
<dbReference type="AlphaFoldDB" id="A0A482XCP5"/>
<dbReference type="InterPro" id="IPR013783">
    <property type="entry name" value="Ig-like_fold"/>
</dbReference>
<feature type="domain" description="Fibronectin type-III" evidence="2">
    <location>
        <begin position="253"/>
        <end position="357"/>
    </location>
</feature>
<dbReference type="SUPFAM" id="SSF57256">
    <property type="entry name" value="Elafin-like"/>
    <property type="match status" value="1"/>
</dbReference>
<feature type="domain" description="WAP" evidence="3">
    <location>
        <begin position="81"/>
        <end position="128"/>
    </location>
</feature>
<protein>
    <recommendedName>
        <fullName evidence="6">Anosmin-1</fullName>
    </recommendedName>
</protein>
<dbReference type="SUPFAM" id="SSF49265">
    <property type="entry name" value="Fibronectin type III"/>
    <property type="match status" value="2"/>
</dbReference>
<evidence type="ECO:0008006" key="6">
    <source>
        <dbReference type="Google" id="ProtNLM"/>
    </source>
</evidence>
<sequence length="465" mass="52087">MSTADRGLCCAVAVQSACVVRMARCKRVLMECAILVVFSAAAAASDPGQTRLDGDALLLARCDASCTGQGRPCVEKCLKLTKDKPGYCTDDITVLEGACIQECYNDTQCEGTKKCCQHSCGFTCQNATGLDAIQDLPPIPNQLVVMELRRGKLAQLRWRSPMMTMKKKTSADDATVVHVVEERSHAGKQFSESELGAWTVRQRTTRATLRMRHLLPGNWYVFRVAAVGPHGSRGFSPPSQPFTLSVSPRVPSAPTNLRVAQLVLVNGSLWAELKWDQPQSDLPIQRYKVYWSLAMDSGPTPTLMVRHRTVRKDKTEFILKKLQPNSRYFLQVEAYSQFGSERLRSERASIPFNTTRYKNDHWKPGKLKLVLKKAWKWVGDDDVRAQISWKSPKQAAQPSQYMVSWATTPNCVNKTEVDVITQNTYFELTCLQPGCKYKVKVQEMGLGYMRTGSLFITTPKSRGDQ</sequence>
<dbReference type="PANTHER" id="PTHR14131:SF5">
    <property type="entry name" value="ANOSMIN-1"/>
    <property type="match status" value="1"/>
</dbReference>
<dbReference type="Gene3D" id="2.60.40.10">
    <property type="entry name" value="Immunoglobulins"/>
    <property type="match status" value="3"/>
</dbReference>
<proteinExistence type="predicted"/>
<evidence type="ECO:0000313" key="5">
    <source>
        <dbReference type="Proteomes" id="UP000291343"/>
    </source>
</evidence>
<evidence type="ECO:0000256" key="1">
    <source>
        <dbReference type="SAM" id="SignalP"/>
    </source>
</evidence>
<accession>A0A482XCP5</accession>
<dbReference type="GO" id="GO:0009986">
    <property type="term" value="C:cell surface"/>
    <property type="evidence" value="ECO:0007669"/>
    <property type="project" value="TreeGrafter"/>
</dbReference>
<dbReference type="Pfam" id="PF00041">
    <property type="entry name" value="fn3"/>
    <property type="match status" value="1"/>
</dbReference>
<dbReference type="GO" id="GO:0030182">
    <property type="term" value="P:neuron differentiation"/>
    <property type="evidence" value="ECO:0007669"/>
    <property type="project" value="TreeGrafter"/>
</dbReference>
<dbReference type="PROSITE" id="PS51390">
    <property type="entry name" value="WAP"/>
    <property type="match status" value="1"/>
</dbReference>
<dbReference type="Gene3D" id="4.10.75.10">
    <property type="entry name" value="Elafin-like"/>
    <property type="match status" value="1"/>
</dbReference>
<dbReference type="SMART" id="SM00217">
    <property type="entry name" value="WAP"/>
    <property type="match status" value="1"/>
</dbReference>
<reference evidence="4 5" key="1">
    <citation type="journal article" date="2017" name="Gigascience">
        <title>Genome sequence of the small brown planthopper, Laodelphax striatellus.</title>
        <authorList>
            <person name="Zhu J."/>
            <person name="Jiang F."/>
            <person name="Wang X."/>
            <person name="Yang P."/>
            <person name="Bao Y."/>
            <person name="Zhao W."/>
            <person name="Wang W."/>
            <person name="Lu H."/>
            <person name="Wang Q."/>
            <person name="Cui N."/>
            <person name="Li J."/>
            <person name="Chen X."/>
            <person name="Luo L."/>
            <person name="Yu J."/>
            <person name="Kang L."/>
            <person name="Cui F."/>
        </authorList>
    </citation>
    <scope>NUCLEOTIDE SEQUENCE [LARGE SCALE GENOMIC DNA]</scope>
    <source>
        <strain evidence="4">Lst14</strain>
    </source>
</reference>
<name>A0A482XCP5_LAOST</name>
<organism evidence="4 5">
    <name type="scientific">Laodelphax striatellus</name>
    <name type="common">Small brown planthopper</name>
    <name type="synonym">Delphax striatella</name>
    <dbReference type="NCBI Taxonomy" id="195883"/>
    <lineage>
        <taxon>Eukaryota</taxon>
        <taxon>Metazoa</taxon>
        <taxon>Ecdysozoa</taxon>
        <taxon>Arthropoda</taxon>
        <taxon>Hexapoda</taxon>
        <taxon>Insecta</taxon>
        <taxon>Pterygota</taxon>
        <taxon>Neoptera</taxon>
        <taxon>Paraneoptera</taxon>
        <taxon>Hemiptera</taxon>
        <taxon>Auchenorrhyncha</taxon>
        <taxon>Fulgoroidea</taxon>
        <taxon>Delphacidae</taxon>
        <taxon>Criomorphinae</taxon>
        <taxon>Laodelphax</taxon>
    </lineage>
</organism>
<keyword evidence="1" id="KW-0732">Signal</keyword>
<dbReference type="STRING" id="195883.A0A482XCP5"/>
<dbReference type="InterPro" id="IPR036645">
    <property type="entry name" value="Elafin-like_sf"/>
</dbReference>
<dbReference type="SMR" id="A0A482XCP5"/>
<dbReference type="PANTHER" id="PTHR14131">
    <property type="entry name" value="ANOSMIN"/>
    <property type="match status" value="1"/>
</dbReference>
<feature type="chain" id="PRO_5019756947" description="Anosmin-1" evidence="1">
    <location>
        <begin position="45"/>
        <end position="465"/>
    </location>
</feature>
<dbReference type="GO" id="GO:0005576">
    <property type="term" value="C:extracellular region"/>
    <property type="evidence" value="ECO:0007669"/>
    <property type="project" value="InterPro"/>
</dbReference>
<feature type="signal peptide" evidence="1">
    <location>
        <begin position="1"/>
        <end position="44"/>
    </location>
</feature>
<dbReference type="GO" id="GO:0030414">
    <property type="term" value="F:peptidase inhibitor activity"/>
    <property type="evidence" value="ECO:0007669"/>
    <property type="project" value="InterPro"/>
</dbReference>
<evidence type="ECO:0000259" key="2">
    <source>
        <dbReference type="PROSITE" id="PS50853"/>
    </source>
</evidence>
<dbReference type="CDD" id="cd00063">
    <property type="entry name" value="FN3"/>
    <property type="match status" value="3"/>
</dbReference>
<dbReference type="InterPro" id="IPR042447">
    <property type="entry name" value="Anosmin-1"/>
</dbReference>
<dbReference type="InParanoid" id="A0A482XCP5"/>
<dbReference type="InterPro" id="IPR008197">
    <property type="entry name" value="WAP_dom"/>
</dbReference>
<feature type="domain" description="Fibronectin type-III" evidence="2">
    <location>
        <begin position="363"/>
        <end position="461"/>
    </location>
</feature>
<comment type="caution">
    <text evidence="4">The sequence shown here is derived from an EMBL/GenBank/DDBJ whole genome shotgun (WGS) entry which is preliminary data.</text>
</comment>